<gene>
    <name evidence="1" type="primary">AVEN_48389_1</name>
    <name evidence="1" type="ORF">TNCT_684381</name>
</gene>
<dbReference type="EMBL" id="BMAO01008118">
    <property type="protein sequence ID" value="GFR21011.1"/>
    <property type="molecule type" value="Genomic_DNA"/>
</dbReference>
<evidence type="ECO:0000313" key="1">
    <source>
        <dbReference type="EMBL" id="GFR21011.1"/>
    </source>
</evidence>
<dbReference type="AlphaFoldDB" id="A0A8X6LS65"/>
<proteinExistence type="predicted"/>
<reference evidence="1" key="1">
    <citation type="submission" date="2020-07" db="EMBL/GenBank/DDBJ databases">
        <title>Multicomponent nature underlies the extraordinary mechanical properties of spider dragline silk.</title>
        <authorList>
            <person name="Kono N."/>
            <person name="Nakamura H."/>
            <person name="Mori M."/>
            <person name="Yoshida Y."/>
            <person name="Ohtoshi R."/>
            <person name="Malay A.D."/>
            <person name="Moran D.A.P."/>
            <person name="Tomita M."/>
            <person name="Numata K."/>
            <person name="Arakawa K."/>
        </authorList>
    </citation>
    <scope>NUCLEOTIDE SEQUENCE</scope>
</reference>
<dbReference type="OrthoDB" id="6434821at2759"/>
<accession>A0A8X6LS65</accession>
<dbReference type="Proteomes" id="UP000887116">
    <property type="component" value="Unassembled WGS sequence"/>
</dbReference>
<sequence>MKVKSLLYIDNCATSVNSVVELNTLREESPRILKKKDKFDPRGRKNNFLSEIGKTVTDVLGITEVKGVSVLDLAWDRKKDTLSCEHIKANKDNGQTIKRKILSIVQKIFDSRELTCPVTLLPKLLLKNVGSIRSQRIKNCPIILFIDSKNG</sequence>
<name>A0A8X6LS65_TRICU</name>
<protein>
    <submittedName>
        <fullName evidence="1">Integrase catalytic domain-containing protein</fullName>
    </submittedName>
</protein>
<evidence type="ECO:0000313" key="2">
    <source>
        <dbReference type="Proteomes" id="UP000887116"/>
    </source>
</evidence>
<organism evidence="1 2">
    <name type="scientific">Trichonephila clavata</name>
    <name type="common">Joro spider</name>
    <name type="synonym">Nephila clavata</name>
    <dbReference type="NCBI Taxonomy" id="2740835"/>
    <lineage>
        <taxon>Eukaryota</taxon>
        <taxon>Metazoa</taxon>
        <taxon>Ecdysozoa</taxon>
        <taxon>Arthropoda</taxon>
        <taxon>Chelicerata</taxon>
        <taxon>Arachnida</taxon>
        <taxon>Araneae</taxon>
        <taxon>Araneomorphae</taxon>
        <taxon>Entelegynae</taxon>
        <taxon>Araneoidea</taxon>
        <taxon>Nephilidae</taxon>
        <taxon>Trichonephila</taxon>
    </lineage>
</organism>
<comment type="caution">
    <text evidence="1">The sequence shown here is derived from an EMBL/GenBank/DDBJ whole genome shotgun (WGS) entry which is preliminary data.</text>
</comment>
<keyword evidence="2" id="KW-1185">Reference proteome</keyword>